<feature type="domain" description="Ras-GAP" evidence="3">
    <location>
        <begin position="360"/>
        <end position="554"/>
    </location>
</feature>
<feature type="region of interest" description="Disordered" evidence="2">
    <location>
        <begin position="68"/>
        <end position="100"/>
    </location>
</feature>
<feature type="compositionally biased region" description="Basic and acidic residues" evidence="2">
    <location>
        <begin position="307"/>
        <end position="317"/>
    </location>
</feature>
<feature type="compositionally biased region" description="Basic residues" evidence="2">
    <location>
        <begin position="297"/>
        <end position="306"/>
    </location>
</feature>
<feature type="compositionally biased region" description="Polar residues" evidence="2">
    <location>
        <begin position="68"/>
        <end position="77"/>
    </location>
</feature>
<feature type="compositionally biased region" description="Basic and acidic residues" evidence="2">
    <location>
        <begin position="657"/>
        <end position="670"/>
    </location>
</feature>
<protein>
    <submittedName>
        <fullName evidence="4">Ras gtpase-activating protein</fullName>
    </submittedName>
</protein>
<feature type="region of interest" description="Disordered" evidence="2">
    <location>
        <begin position="232"/>
        <end position="317"/>
    </location>
</feature>
<dbReference type="PANTHER" id="PTHR10194">
    <property type="entry name" value="RAS GTPASE-ACTIVATING PROTEINS"/>
    <property type="match status" value="1"/>
</dbReference>
<dbReference type="InterPro" id="IPR039360">
    <property type="entry name" value="Ras_GTPase"/>
</dbReference>
<evidence type="ECO:0000313" key="4">
    <source>
        <dbReference type="EMBL" id="KAJ3424434.1"/>
    </source>
</evidence>
<proteinExistence type="predicted"/>
<feature type="region of interest" description="Disordered" evidence="2">
    <location>
        <begin position="637"/>
        <end position="670"/>
    </location>
</feature>
<feature type="region of interest" description="Disordered" evidence="2">
    <location>
        <begin position="159"/>
        <end position="214"/>
    </location>
</feature>
<feature type="compositionally biased region" description="Basic residues" evidence="2">
    <location>
        <begin position="1"/>
        <end position="10"/>
    </location>
</feature>
<dbReference type="SUPFAM" id="SSF48350">
    <property type="entry name" value="GTPase activation domain, GAP"/>
    <property type="match status" value="1"/>
</dbReference>
<feature type="region of interest" description="Disordered" evidence="2">
    <location>
        <begin position="1"/>
        <end position="20"/>
    </location>
</feature>
<dbReference type="SMART" id="SM00323">
    <property type="entry name" value="RasGAP"/>
    <property type="match status" value="1"/>
</dbReference>
<dbReference type="GO" id="GO:0005096">
    <property type="term" value="F:GTPase activator activity"/>
    <property type="evidence" value="ECO:0007669"/>
    <property type="project" value="UniProtKB-KW"/>
</dbReference>
<name>A0AAV7YAB8_9EUKA</name>
<gene>
    <name evidence="4" type="ORF">M0812_29155</name>
</gene>
<evidence type="ECO:0000259" key="3">
    <source>
        <dbReference type="PROSITE" id="PS50018"/>
    </source>
</evidence>
<feature type="compositionally biased region" description="Basic and acidic residues" evidence="2">
    <location>
        <begin position="11"/>
        <end position="20"/>
    </location>
</feature>
<feature type="compositionally biased region" description="Basic and acidic residues" evidence="2">
    <location>
        <begin position="81"/>
        <end position="94"/>
    </location>
</feature>
<comment type="caution">
    <text evidence="4">The sequence shown here is derived from an EMBL/GenBank/DDBJ whole genome shotgun (WGS) entry which is preliminary data.</text>
</comment>
<feature type="compositionally biased region" description="Acidic residues" evidence="2">
    <location>
        <begin position="643"/>
        <end position="656"/>
    </location>
</feature>
<feature type="compositionally biased region" description="Basic and acidic residues" evidence="2">
    <location>
        <begin position="274"/>
        <end position="296"/>
    </location>
</feature>
<dbReference type="PROSITE" id="PS50018">
    <property type="entry name" value="RAS_GTPASE_ACTIV_2"/>
    <property type="match status" value="1"/>
</dbReference>
<feature type="compositionally biased region" description="Basic residues" evidence="2">
    <location>
        <begin position="167"/>
        <end position="203"/>
    </location>
</feature>
<sequence>MSFKPKHTIKKKENGKVTQRDLVRIPVATIRSSRMENLISQFSKQNPEPDKKISPKKKIYGHKYSKSVSVSLKGPSNNKKKNFDQFSNRKDLSSDNKLPICRANTTNKTTLSKNKKKKIVTNRQGVGRANQTDRKNRFASTVQRFNSIALGEKIILQNKTKLTPVKPKPKPNRKKKKKKKTKEKTKKKTKQKTKKKTTTKKRNKTNEKSKVQQASIKNVLDIAKQLESKPLAGRGLSLSGPISGKKLKKMSKKSKHLHEKQEKEKKKKSKKKKKEQEKQFELQKRKEKEKEREEEKRKRKEEKRKKKEEERVKKEEKKLKEKELQTTTLQFSEQELVELILHPNKEALDLIIKTLKKLKKCDTIVLLILQIFEAFSITFELINYCLKEEIKTTKNFENLFRSNTFTTKLTTASGKMYGRDYIIETLKEPINNVVEDPENLEIDPNQFDEDISFNFLELNCQRMQDKTDLFLQSIYNNESQTPNEIRELCYIIRNEVKKTFPNMELTSVGGFIFLRIFCVYIASPTYLKITTKLPDKQSRKALVQVTKLIQSLSNNTRFNNASYMNHFNLFLDENEGPMNGFLENISEKSYMEEIKNTPSLFKKEESIQFAQELKKILQQNFQLIGLKLNEIYKNIKQKKNEENVDNEETEENENNEDEKIKEKVEIKKKN</sequence>
<dbReference type="InterPro" id="IPR008936">
    <property type="entry name" value="Rho_GTPase_activation_prot"/>
</dbReference>
<dbReference type="EMBL" id="JANTQA010000072">
    <property type="protein sequence ID" value="KAJ3424434.1"/>
    <property type="molecule type" value="Genomic_DNA"/>
</dbReference>
<evidence type="ECO:0000256" key="1">
    <source>
        <dbReference type="ARBA" id="ARBA00022468"/>
    </source>
</evidence>
<evidence type="ECO:0000256" key="2">
    <source>
        <dbReference type="SAM" id="MobiDB-lite"/>
    </source>
</evidence>
<evidence type="ECO:0000313" key="5">
    <source>
        <dbReference type="Proteomes" id="UP001146793"/>
    </source>
</evidence>
<feature type="region of interest" description="Disordered" evidence="2">
    <location>
        <begin position="39"/>
        <end position="58"/>
    </location>
</feature>
<organism evidence="4 5">
    <name type="scientific">Anaeramoeba flamelloides</name>
    <dbReference type="NCBI Taxonomy" id="1746091"/>
    <lineage>
        <taxon>Eukaryota</taxon>
        <taxon>Metamonada</taxon>
        <taxon>Anaeramoebidae</taxon>
        <taxon>Anaeramoeba</taxon>
    </lineage>
</organism>
<dbReference type="PANTHER" id="PTHR10194:SF60">
    <property type="entry name" value="RAS GTPASE-ACTIVATING PROTEIN RASKOL"/>
    <property type="match status" value="1"/>
</dbReference>
<dbReference type="InterPro" id="IPR001936">
    <property type="entry name" value="RasGAP_dom"/>
</dbReference>
<feature type="compositionally biased region" description="Basic residues" evidence="2">
    <location>
        <begin position="245"/>
        <end position="258"/>
    </location>
</feature>
<dbReference type="Proteomes" id="UP001146793">
    <property type="component" value="Unassembled WGS sequence"/>
</dbReference>
<dbReference type="Gene3D" id="1.10.506.10">
    <property type="entry name" value="GTPase Activation - p120gap, domain 1"/>
    <property type="match status" value="2"/>
</dbReference>
<accession>A0AAV7YAB8</accession>
<reference evidence="4" key="1">
    <citation type="submission" date="2022-08" db="EMBL/GenBank/DDBJ databases">
        <title>Novel sulphate-reducing endosymbionts in the free-living metamonad Anaeramoeba.</title>
        <authorList>
            <person name="Jerlstrom-Hultqvist J."/>
            <person name="Cepicka I."/>
            <person name="Gallot-Lavallee L."/>
            <person name="Salas-Leiva D."/>
            <person name="Curtis B.A."/>
            <person name="Zahonova K."/>
            <person name="Pipaliya S."/>
            <person name="Dacks J."/>
            <person name="Roger A.J."/>
        </authorList>
    </citation>
    <scope>NUCLEOTIDE SEQUENCE</scope>
    <source>
        <strain evidence="4">Busselton2</strain>
    </source>
</reference>
<keyword evidence="1" id="KW-0343">GTPase activation</keyword>
<dbReference type="Pfam" id="PF00616">
    <property type="entry name" value="RasGAP"/>
    <property type="match status" value="2"/>
</dbReference>
<dbReference type="AlphaFoldDB" id="A0AAV7YAB8"/>